<dbReference type="AlphaFoldDB" id="A0A540VYM7"/>
<feature type="domain" description="DUF5753" evidence="1">
    <location>
        <begin position="24"/>
        <end position="202"/>
    </location>
</feature>
<dbReference type="RefSeq" id="WP_141632594.1">
    <property type="nucleotide sequence ID" value="NZ_VIGB01000003.1"/>
</dbReference>
<proteinExistence type="predicted"/>
<dbReference type="EMBL" id="VIGB01000003">
    <property type="protein sequence ID" value="TQF01872.1"/>
    <property type="molecule type" value="Genomic_DNA"/>
</dbReference>
<gene>
    <name evidence="2" type="ORF">E6W39_05835</name>
</gene>
<reference evidence="2 3" key="1">
    <citation type="submission" date="2019-06" db="EMBL/GenBank/DDBJ databases">
        <title>Description of Kitasatospora acidophila sp. nov. isolated from pine grove soil, and reclassification of Streptomyces novaecaesareae to Kitasatospora novaeceasareae comb. nov.</title>
        <authorList>
            <person name="Kim M.J."/>
        </authorList>
    </citation>
    <scope>NUCLEOTIDE SEQUENCE [LARGE SCALE GENOMIC DNA]</scope>
    <source>
        <strain evidence="2 3">MMS16-CNU292</strain>
    </source>
</reference>
<accession>A0A540VYM7</accession>
<sequence>MAKNSSKRGMWWQNYGEYLSDALGDLVTLEADATSIRAYEASFIPGLLQTPAYAREIITKLALQAEVNVDAIVDVRLARQGALIREIPLEVWAVIDEQAIRSGVGGQAVMAEQLTLLIERAKRPNVNIQVMPLGAPAHHGMNGAFTILGFPQRTDLDVVLIDGVHSSIWIEDARDVELYAKKFDLIRAVALGPDDSVALITEQRDKLR</sequence>
<dbReference type="Proteomes" id="UP000319103">
    <property type="component" value="Unassembled WGS sequence"/>
</dbReference>
<dbReference type="InterPro" id="IPR043917">
    <property type="entry name" value="DUF5753"/>
</dbReference>
<evidence type="ECO:0000313" key="2">
    <source>
        <dbReference type="EMBL" id="TQF01872.1"/>
    </source>
</evidence>
<dbReference type="Pfam" id="PF19054">
    <property type="entry name" value="DUF5753"/>
    <property type="match status" value="1"/>
</dbReference>
<evidence type="ECO:0000259" key="1">
    <source>
        <dbReference type="Pfam" id="PF19054"/>
    </source>
</evidence>
<keyword evidence="3" id="KW-1185">Reference proteome</keyword>
<evidence type="ECO:0000313" key="3">
    <source>
        <dbReference type="Proteomes" id="UP000319103"/>
    </source>
</evidence>
<comment type="caution">
    <text evidence="2">The sequence shown here is derived from an EMBL/GenBank/DDBJ whole genome shotgun (WGS) entry which is preliminary data.</text>
</comment>
<organism evidence="2 3">
    <name type="scientific">Kitasatospora acidiphila</name>
    <dbReference type="NCBI Taxonomy" id="2567942"/>
    <lineage>
        <taxon>Bacteria</taxon>
        <taxon>Bacillati</taxon>
        <taxon>Actinomycetota</taxon>
        <taxon>Actinomycetes</taxon>
        <taxon>Kitasatosporales</taxon>
        <taxon>Streptomycetaceae</taxon>
        <taxon>Kitasatospora</taxon>
    </lineage>
</organism>
<name>A0A540VYM7_9ACTN</name>
<dbReference type="OrthoDB" id="4285266at2"/>
<protein>
    <submittedName>
        <fullName evidence="2">Transcriptional regulator</fullName>
    </submittedName>
</protein>